<dbReference type="Proteomes" id="UP000005850">
    <property type="component" value="Chromosome"/>
</dbReference>
<dbReference type="STRING" id="1042163.BRLA_c038100"/>
<dbReference type="KEGG" id="blr:BRLA_c038100"/>
<dbReference type="AlphaFoldDB" id="A0A075RFM7"/>
<reference evidence="1 2" key="1">
    <citation type="journal article" date="2011" name="J. Bacteriol.">
        <title>Genome sequence of Brevibacillus laterosporus LMG 15441, a pathogen of invertebrates.</title>
        <authorList>
            <person name="Djukic M."/>
            <person name="Poehlein A."/>
            <person name="Thurmer A."/>
            <person name="Daniel R."/>
        </authorList>
    </citation>
    <scope>NUCLEOTIDE SEQUENCE [LARGE SCALE GENOMIC DNA]</scope>
    <source>
        <strain evidence="1 2">LMG 15441</strain>
    </source>
</reference>
<keyword evidence="2" id="KW-1185">Reference proteome</keyword>
<protein>
    <submittedName>
        <fullName evidence="1">Uncharacterized protein</fullName>
    </submittedName>
</protein>
<gene>
    <name evidence="1" type="ORF">BRLA_c038100</name>
</gene>
<evidence type="ECO:0000313" key="1">
    <source>
        <dbReference type="EMBL" id="AIG28110.1"/>
    </source>
</evidence>
<dbReference type="EMBL" id="CP007806">
    <property type="protein sequence ID" value="AIG28110.1"/>
    <property type="molecule type" value="Genomic_DNA"/>
</dbReference>
<dbReference type="RefSeq" id="WP_003338718.1">
    <property type="nucleotide sequence ID" value="NZ_CP007806.1"/>
</dbReference>
<dbReference type="HOGENOM" id="CLU_873388_0_0_9"/>
<organism evidence="1 2">
    <name type="scientific">Brevibacillus laterosporus LMG 15441</name>
    <dbReference type="NCBI Taxonomy" id="1042163"/>
    <lineage>
        <taxon>Bacteria</taxon>
        <taxon>Bacillati</taxon>
        <taxon>Bacillota</taxon>
        <taxon>Bacilli</taxon>
        <taxon>Bacillales</taxon>
        <taxon>Paenibacillaceae</taxon>
        <taxon>Brevibacillus</taxon>
    </lineage>
</organism>
<sequence length="323" mass="37602">MNRPTYTITSYIKKVFRPGERSLPRTDIIARLEEQLHFMPNGKSAEEILSEAMQLTDSPIKVGRTEAILELTYQPHQLFDQAYRFVRKSHSPKNLDQMMRELRQHTHFSWNQITKLLILDKDPRFVQYVGDERWYLAEWKLANDSIYEFLVSKEIDRLSIRLLFHMVENELKLSIKESMFVPELDGRFTVSGENIYVNGQDDKAKAVHEMQTAQAQVATAETVIENDQLALDHTEPQAKNLEAVQEEKIMITTQTKNVLAEVEQLLNKAVSLLDQRNVEMSQEVISHFQESNMDAIEILMKEKHKNEQVVTDIKNIVTTLDQE</sequence>
<name>A0A075RFM7_BRELA</name>
<accession>A0A075RFM7</accession>
<dbReference type="eggNOG" id="ENOG5033ZR3">
    <property type="taxonomic scope" value="Bacteria"/>
</dbReference>
<proteinExistence type="predicted"/>
<evidence type="ECO:0000313" key="2">
    <source>
        <dbReference type="Proteomes" id="UP000005850"/>
    </source>
</evidence>